<evidence type="ECO:0000256" key="1">
    <source>
        <dbReference type="SAM" id="Phobius"/>
    </source>
</evidence>
<sequence>MERYAASLRFRRLMENLNWFWGFGGLLVGICLISVLSTVHDQTFAWGLGWTIPWIWAGVWAVITTYWVKSALREEKRTWSETRRETVV</sequence>
<keyword evidence="1" id="KW-0472">Membrane</keyword>
<evidence type="ECO:0000313" key="3">
    <source>
        <dbReference type="Proteomes" id="UP001147782"/>
    </source>
</evidence>
<dbReference type="GeneID" id="81434174"/>
<accession>A0A9W9VX72</accession>
<feature type="transmembrane region" description="Helical" evidence="1">
    <location>
        <begin position="45"/>
        <end position="68"/>
    </location>
</feature>
<reference evidence="2" key="1">
    <citation type="submission" date="2022-11" db="EMBL/GenBank/DDBJ databases">
        <authorList>
            <person name="Petersen C."/>
        </authorList>
    </citation>
    <scope>NUCLEOTIDE SEQUENCE</scope>
    <source>
        <strain evidence="2">IBT 29864</strain>
    </source>
</reference>
<dbReference type="AlphaFoldDB" id="A0A9W9VX72"/>
<dbReference type="PANTHER" id="PTHR42024">
    <property type="entry name" value="AMINO ACID PERMEASE_ SLC12A DOMAIN-CONTAINING PROTEIN"/>
    <property type="match status" value="1"/>
</dbReference>
<dbReference type="RefSeq" id="XP_056561726.1">
    <property type="nucleotide sequence ID" value="XM_056694997.1"/>
</dbReference>
<keyword evidence="3" id="KW-1185">Reference proteome</keyword>
<feature type="transmembrane region" description="Helical" evidence="1">
    <location>
        <begin position="20"/>
        <end position="39"/>
    </location>
</feature>
<evidence type="ECO:0008006" key="4">
    <source>
        <dbReference type="Google" id="ProtNLM"/>
    </source>
</evidence>
<proteinExistence type="predicted"/>
<organism evidence="2 3">
    <name type="scientific">Penicillium cataractarum</name>
    <dbReference type="NCBI Taxonomy" id="2100454"/>
    <lineage>
        <taxon>Eukaryota</taxon>
        <taxon>Fungi</taxon>
        <taxon>Dikarya</taxon>
        <taxon>Ascomycota</taxon>
        <taxon>Pezizomycotina</taxon>
        <taxon>Eurotiomycetes</taxon>
        <taxon>Eurotiomycetidae</taxon>
        <taxon>Eurotiales</taxon>
        <taxon>Aspergillaceae</taxon>
        <taxon>Penicillium</taxon>
    </lineage>
</organism>
<comment type="caution">
    <text evidence="2">The sequence shown here is derived from an EMBL/GenBank/DDBJ whole genome shotgun (WGS) entry which is preliminary data.</text>
</comment>
<keyword evidence="1" id="KW-1133">Transmembrane helix</keyword>
<dbReference type="Proteomes" id="UP001147782">
    <property type="component" value="Unassembled WGS sequence"/>
</dbReference>
<dbReference type="EMBL" id="JAPZBS010000001">
    <property type="protein sequence ID" value="KAJ5390998.1"/>
    <property type="molecule type" value="Genomic_DNA"/>
</dbReference>
<name>A0A9W9VX72_9EURO</name>
<dbReference type="OrthoDB" id="4838853at2759"/>
<evidence type="ECO:0000313" key="2">
    <source>
        <dbReference type="EMBL" id="KAJ5390998.1"/>
    </source>
</evidence>
<reference evidence="2" key="2">
    <citation type="journal article" date="2023" name="IMA Fungus">
        <title>Comparative genomic study of the Penicillium genus elucidates a diverse pangenome and 15 lateral gene transfer events.</title>
        <authorList>
            <person name="Petersen C."/>
            <person name="Sorensen T."/>
            <person name="Nielsen M.R."/>
            <person name="Sondergaard T.E."/>
            <person name="Sorensen J.L."/>
            <person name="Fitzpatrick D.A."/>
            <person name="Frisvad J.C."/>
            <person name="Nielsen K.L."/>
        </authorList>
    </citation>
    <scope>NUCLEOTIDE SEQUENCE</scope>
    <source>
        <strain evidence="2">IBT 29864</strain>
    </source>
</reference>
<protein>
    <recommendedName>
        <fullName evidence="4">2TM domain-containing protein</fullName>
    </recommendedName>
</protein>
<gene>
    <name evidence="2" type="ORF">N7496_002066</name>
</gene>
<dbReference type="PANTHER" id="PTHR42024:SF1">
    <property type="entry name" value="AMINO ACID PERMEASE_ SLC12A DOMAIN-CONTAINING PROTEIN"/>
    <property type="match status" value="1"/>
</dbReference>
<keyword evidence="1" id="KW-0812">Transmembrane</keyword>